<dbReference type="RefSeq" id="XP_038742560.1">
    <property type="nucleotide sequence ID" value="XM_038891977.1"/>
</dbReference>
<keyword evidence="3" id="KW-1185">Reference proteome</keyword>
<comment type="caution">
    <text evidence="2">The sequence shown here is derived from an EMBL/GenBank/DDBJ whole genome shotgun (WGS) entry which is preliminary data.</text>
</comment>
<feature type="signal peptide" evidence="1">
    <location>
        <begin position="1"/>
        <end position="18"/>
    </location>
</feature>
<evidence type="ECO:0000313" key="3">
    <source>
        <dbReference type="Proteomes" id="UP000781932"/>
    </source>
</evidence>
<dbReference type="GeneID" id="62165051"/>
<sequence length="114" mass="12864">MKLITTLATILLSTTAHARPPPLDGVLVPLTTLPPCYRECLDFTNFVGREKGFDVSTVTVPEFCREQQAFFPRWDMDEITDCAAVHCGGDVEQHAAAFEWYQALCHFGRQKMEL</sequence>
<dbReference type="Proteomes" id="UP000781932">
    <property type="component" value="Unassembled WGS sequence"/>
</dbReference>
<feature type="chain" id="PRO_5040302395" evidence="1">
    <location>
        <begin position="19"/>
        <end position="114"/>
    </location>
</feature>
<protein>
    <submittedName>
        <fullName evidence="2">Uncharacterized protein</fullName>
    </submittedName>
</protein>
<organism evidence="2 3">
    <name type="scientific">Colletotrichum karsti</name>
    <dbReference type="NCBI Taxonomy" id="1095194"/>
    <lineage>
        <taxon>Eukaryota</taxon>
        <taxon>Fungi</taxon>
        <taxon>Dikarya</taxon>
        <taxon>Ascomycota</taxon>
        <taxon>Pezizomycotina</taxon>
        <taxon>Sordariomycetes</taxon>
        <taxon>Hypocreomycetidae</taxon>
        <taxon>Glomerellales</taxon>
        <taxon>Glomerellaceae</taxon>
        <taxon>Colletotrichum</taxon>
        <taxon>Colletotrichum boninense species complex</taxon>
    </lineage>
</organism>
<reference evidence="2" key="1">
    <citation type="submission" date="2020-03" db="EMBL/GenBank/DDBJ databases">
        <authorList>
            <person name="He L."/>
        </authorList>
    </citation>
    <scope>NUCLEOTIDE SEQUENCE</scope>
    <source>
        <strain evidence="2">CkLH20</strain>
    </source>
</reference>
<name>A0A9P6HZ54_9PEZI</name>
<dbReference type="AlphaFoldDB" id="A0A9P6HZ54"/>
<accession>A0A9P6HZ54</accession>
<keyword evidence="1" id="KW-0732">Signal</keyword>
<proteinExistence type="predicted"/>
<dbReference type="EMBL" id="JAATWM020000033">
    <property type="protein sequence ID" value="KAF9873099.1"/>
    <property type="molecule type" value="Genomic_DNA"/>
</dbReference>
<evidence type="ECO:0000256" key="1">
    <source>
        <dbReference type="SAM" id="SignalP"/>
    </source>
</evidence>
<reference evidence="2" key="2">
    <citation type="submission" date="2020-11" db="EMBL/GenBank/DDBJ databases">
        <title>Whole genome sequencing of Colletotrichum sp.</title>
        <authorList>
            <person name="Li H."/>
        </authorList>
    </citation>
    <scope>NUCLEOTIDE SEQUENCE</scope>
    <source>
        <strain evidence="2">CkLH20</strain>
    </source>
</reference>
<evidence type="ECO:0000313" key="2">
    <source>
        <dbReference type="EMBL" id="KAF9873099.1"/>
    </source>
</evidence>
<gene>
    <name evidence="2" type="ORF">CkaCkLH20_09262</name>
</gene>